<sequence length="206" mass="22690">MTIQIPEASRSDVEALYGEAASVNVNAVENGRIALKEITLGYEKWDVLNMDETAFFYFSMPVKSITKDRIAGRKHQKKRLTVALCSNADGTTKLPLLFVGSGKNRAAFKGTPMNSLDCNTKAQKKLDDVNALSAMVVATERADAYCWSPHPPSRRQRLIAPDGRVAIERESTDASTKYDCLSTASRRGNNQLVKSPDYQDSASSYC</sequence>
<dbReference type="GO" id="GO:0003677">
    <property type="term" value="F:DNA binding"/>
    <property type="evidence" value="ECO:0007669"/>
    <property type="project" value="TreeGrafter"/>
</dbReference>
<evidence type="ECO:0000313" key="2">
    <source>
        <dbReference type="EMBL" id="CCA19284.1"/>
    </source>
</evidence>
<dbReference type="InterPro" id="IPR050863">
    <property type="entry name" value="CenT-Element_Derived"/>
</dbReference>
<dbReference type="EMBL" id="FR824112">
    <property type="protein sequence ID" value="CCA19284.1"/>
    <property type="molecule type" value="Genomic_DNA"/>
</dbReference>
<proteinExistence type="predicted"/>
<gene>
    <name evidence="2" type="primary">AlNc14C67G4729</name>
    <name evidence="2" type="ORF">ALNC14_054270</name>
</gene>
<dbReference type="PANTHER" id="PTHR19303">
    <property type="entry name" value="TRANSPOSON"/>
    <property type="match status" value="1"/>
</dbReference>
<organism evidence="2">
    <name type="scientific">Albugo laibachii Nc14</name>
    <dbReference type="NCBI Taxonomy" id="890382"/>
    <lineage>
        <taxon>Eukaryota</taxon>
        <taxon>Sar</taxon>
        <taxon>Stramenopiles</taxon>
        <taxon>Oomycota</taxon>
        <taxon>Peronosporomycetes</taxon>
        <taxon>Albuginales</taxon>
        <taxon>Albuginaceae</taxon>
        <taxon>Albugo</taxon>
    </lineage>
</organism>
<name>F0WDK9_9STRA</name>
<dbReference type="AlphaFoldDB" id="F0WDK9"/>
<protein>
    <submittedName>
        <fullName evidence="2">DNA binding protein putative</fullName>
    </submittedName>
</protein>
<reference evidence="2" key="2">
    <citation type="submission" date="2011-02" db="EMBL/GenBank/DDBJ databases">
        <authorList>
            <person name="MacLean D."/>
        </authorList>
    </citation>
    <scope>NUCLEOTIDE SEQUENCE</scope>
</reference>
<dbReference type="HOGENOM" id="CLU_1456963_0_0_1"/>
<dbReference type="Pfam" id="PF03184">
    <property type="entry name" value="DDE_1"/>
    <property type="match status" value="1"/>
</dbReference>
<dbReference type="PANTHER" id="PTHR19303:SF73">
    <property type="entry name" value="PROTEIN PDC2"/>
    <property type="match status" value="1"/>
</dbReference>
<feature type="domain" description="DDE-1" evidence="1">
    <location>
        <begin position="77"/>
        <end position="125"/>
    </location>
</feature>
<accession>F0WDK9</accession>
<reference evidence="2" key="1">
    <citation type="journal article" date="2011" name="PLoS Biol.">
        <title>Gene gain and loss during evolution of obligate parasitism in the white rust pathogen of Arabidopsis thaliana.</title>
        <authorList>
            <person name="Kemen E."/>
            <person name="Gardiner A."/>
            <person name="Schultz-Larsen T."/>
            <person name="Kemen A.C."/>
            <person name="Balmuth A.L."/>
            <person name="Robert-Seilaniantz A."/>
            <person name="Bailey K."/>
            <person name="Holub E."/>
            <person name="Studholme D.J."/>
            <person name="Maclean D."/>
            <person name="Jones J.D."/>
        </authorList>
    </citation>
    <scope>NUCLEOTIDE SEQUENCE</scope>
</reference>
<dbReference type="InterPro" id="IPR004875">
    <property type="entry name" value="DDE_SF_endonuclease_dom"/>
</dbReference>
<dbReference type="GO" id="GO:0005634">
    <property type="term" value="C:nucleus"/>
    <property type="evidence" value="ECO:0007669"/>
    <property type="project" value="TreeGrafter"/>
</dbReference>
<evidence type="ECO:0000259" key="1">
    <source>
        <dbReference type="Pfam" id="PF03184"/>
    </source>
</evidence>